<keyword evidence="5" id="KW-1185">Reference proteome</keyword>
<comment type="caution">
    <text evidence="2">The sequence shown here is derived from an EMBL/GenBank/DDBJ whole genome shotgun (WGS) entry which is preliminary data.</text>
</comment>
<sequence>MPTFAAPTPVPVVIDVPFGNLYVVAGERDDVVVTVLPADPTKSGSVRAAEETRVERDGDAISVVYPSSWKQYVLPFASGGAKVTIELPAGSDLRGKAGSLYAEGRLGSVDLNLNGGNARLDDVDRLDIKVSAGSLSVGRVSGPVDAVVTAGGLRVRELDGDAVVKVPNGTTEIGRTTGSLRVNGAHGDIAIDRSHGDTVVRCAHGGIRVEQAVNGRVQLESSYGSIEVGVPEGTAAWLDATSQHGQVRNLLQDAAGPDESDLTVEVRAGTSYGDVVVRRPHA</sequence>
<evidence type="ECO:0000259" key="1">
    <source>
        <dbReference type="Pfam" id="PF13349"/>
    </source>
</evidence>
<organism evidence="2 4">
    <name type="scientific">Oerskovia enterophila</name>
    <dbReference type="NCBI Taxonomy" id="43678"/>
    <lineage>
        <taxon>Bacteria</taxon>
        <taxon>Bacillati</taxon>
        <taxon>Actinomycetota</taxon>
        <taxon>Actinomycetes</taxon>
        <taxon>Micrococcales</taxon>
        <taxon>Cellulomonadaceae</taxon>
        <taxon>Oerskovia</taxon>
    </lineage>
</organism>
<dbReference type="RefSeq" id="WP_056651148.1">
    <property type="nucleotide sequence ID" value="NZ_JBIVFZ010000003.1"/>
</dbReference>
<dbReference type="PATRIC" id="fig|43678.3.peg.2491"/>
<evidence type="ECO:0000313" key="4">
    <source>
        <dbReference type="Proteomes" id="UP000076447"/>
    </source>
</evidence>
<gene>
    <name evidence="3" type="ORF">OERS_23840</name>
    <name evidence="2" type="ORF">OJAG_23850</name>
</gene>
<reference evidence="2 4" key="1">
    <citation type="submission" date="2016-01" db="EMBL/GenBank/DDBJ databases">
        <title>Genome sequence of Oerskovia enterophila VJag, an agar and cellulose degrading bacterium.</title>
        <authorList>
            <person name="Poehlein A."/>
            <person name="Jag V."/>
            <person name="Bengelsdorf F."/>
            <person name="Duerre P."/>
            <person name="Daniel R."/>
        </authorList>
    </citation>
    <scope>NUCLEOTIDE SEQUENCE [LARGE SCALE GENOMIC DNA]</scope>
    <source>
        <strain evidence="2 4">VJag</strain>
    </source>
</reference>
<dbReference type="EMBL" id="LRIE01000075">
    <property type="protein sequence ID" value="KZM35011.1"/>
    <property type="molecule type" value="Genomic_DNA"/>
</dbReference>
<reference evidence="3 5" key="2">
    <citation type="submission" date="2016-06" db="EMBL/GenBank/DDBJ databases">
        <title>Genome sequence of Oerskovia enterophila DSM 43852.</title>
        <authorList>
            <person name="Poehlein A."/>
            <person name="Jag V."/>
            <person name="Bengelsdorf F.R."/>
            <person name="Daniel R."/>
            <person name="Duerre P."/>
        </authorList>
    </citation>
    <scope>NUCLEOTIDE SEQUENCE [LARGE SCALE GENOMIC DNA]</scope>
    <source>
        <strain evidence="3 5">DSM 43852</strain>
    </source>
</reference>
<dbReference type="OrthoDB" id="3252095at2"/>
<accession>A0A163RAJ1</accession>
<dbReference type="Pfam" id="PF13349">
    <property type="entry name" value="DUF4097"/>
    <property type="match status" value="1"/>
</dbReference>
<dbReference type="EMBL" id="MAQA01000026">
    <property type="protein sequence ID" value="OCI30929.1"/>
    <property type="molecule type" value="Genomic_DNA"/>
</dbReference>
<dbReference type="Proteomes" id="UP000093412">
    <property type="component" value="Unassembled WGS sequence"/>
</dbReference>
<feature type="domain" description="DUF4097" evidence="1">
    <location>
        <begin position="50"/>
        <end position="276"/>
    </location>
</feature>
<evidence type="ECO:0000313" key="5">
    <source>
        <dbReference type="Proteomes" id="UP000093412"/>
    </source>
</evidence>
<name>A0A163RAJ1_9CELL</name>
<dbReference type="InterPro" id="IPR025164">
    <property type="entry name" value="Toastrack_DUF4097"/>
</dbReference>
<dbReference type="Proteomes" id="UP000076447">
    <property type="component" value="Unassembled WGS sequence"/>
</dbReference>
<evidence type="ECO:0000313" key="2">
    <source>
        <dbReference type="EMBL" id="KZM35011.1"/>
    </source>
</evidence>
<protein>
    <recommendedName>
        <fullName evidence="1">DUF4097 domain-containing protein</fullName>
    </recommendedName>
</protein>
<dbReference type="STRING" id="43678.OJAG_23850"/>
<proteinExistence type="predicted"/>
<dbReference type="AlphaFoldDB" id="A0A163RAJ1"/>
<evidence type="ECO:0000313" key="3">
    <source>
        <dbReference type="EMBL" id="OCI30929.1"/>
    </source>
</evidence>